<comment type="catalytic activity">
    <reaction evidence="7">
        <text>(2R)-O-phospho-3-sulfolactate + H2O = (2R)-3-sulfolactate + phosphate</text>
        <dbReference type="Rhea" id="RHEA:23416"/>
        <dbReference type="ChEBI" id="CHEBI:15377"/>
        <dbReference type="ChEBI" id="CHEBI:15597"/>
        <dbReference type="ChEBI" id="CHEBI:43474"/>
        <dbReference type="ChEBI" id="CHEBI:58738"/>
        <dbReference type="EC" id="3.1.3.71"/>
    </reaction>
</comment>
<dbReference type="Proteomes" id="UP000646776">
    <property type="component" value="Unassembled WGS sequence"/>
</dbReference>
<dbReference type="PANTHER" id="PTHR37311">
    <property type="entry name" value="2-PHOSPHOSULFOLACTATE PHOSPHATASE-RELATED"/>
    <property type="match status" value="1"/>
</dbReference>
<dbReference type="GO" id="GO:0050532">
    <property type="term" value="F:2-phosphosulfolactate phosphatase activity"/>
    <property type="evidence" value="ECO:0007669"/>
    <property type="project" value="UniProtKB-EC"/>
</dbReference>
<evidence type="ECO:0000256" key="2">
    <source>
        <dbReference type="ARBA" id="ARBA00009997"/>
    </source>
</evidence>
<dbReference type="GO" id="GO:0000287">
    <property type="term" value="F:magnesium ion binding"/>
    <property type="evidence" value="ECO:0007669"/>
    <property type="project" value="InterPro"/>
</dbReference>
<dbReference type="SUPFAM" id="SSF142823">
    <property type="entry name" value="ComB-like"/>
    <property type="match status" value="1"/>
</dbReference>
<dbReference type="InterPro" id="IPR036702">
    <property type="entry name" value="ComB-like_sf"/>
</dbReference>
<evidence type="ECO:0000256" key="4">
    <source>
        <dbReference type="ARBA" id="ARBA00021948"/>
    </source>
</evidence>
<keyword evidence="6" id="KW-0460">Magnesium</keyword>
<comment type="caution">
    <text evidence="9">The sequence shown here is derived from an EMBL/GenBank/DDBJ whole genome shotgun (WGS) entry which is preliminary data.</text>
</comment>
<dbReference type="EC" id="3.1.3.71" evidence="3"/>
<dbReference type="Gene3D" id="3.90.1560.10">
    <property type="entry name" value="ComB-like"/>
    <property type="match status" value="1"/>
</dbReference>
<evidence type="ECO:0000313" key="9">
    <source>
        <dbReference type="EMBL" id="GGT45312.1"/>
    </source>
</evidence>
<protein>
    <recommendedName>
        <fullName evidence="4">Probable 2-phosphosulfolactate phosphatase</fullName>
        <ecNumber evidence="3">3.1.3.71</ecNumber>
    </recommendedName>
</protein>
<evidence type="ECO:0000256" key="3">
    <source>
        <dbReference type="ARBA" id="ARBA00012953"/>
    </source>
</evidence>
<name>A0A918H977_9ACTN</name>
<evidence type="ECO:0000256" key="5">
    <source>
        <dbReference type="ARBA" id="ARBA00022801"/>
    </source>
</evidence>
<dbReference type="GO" id="GO:0050545">
    <property type="term" value="F:sulfopyruvate decarboxylase activity"/>
    <property type="evidence" value="ECO:0007669"/>
    <property type="project" value="TreeGrafter"/>
</dbReference>
<dbReference type="PANTHER" id="PTHR37311:SF1">
    <property type="entry name" value="2-PHOSPHOSULFOLACTATE PHOSPHATASE-RELATED"/>
    <property type="match status" value="1"/>
</dbReference>
<evidence type="ECO:0000313" key="10">
    <source>
        <dbReference type="Proteomes" id="UP000646776"/>
    </source>
</evidence>
<dbReference type="EMBL" id="BMSA01000004">
    <property type="protein sequence ID" value="GGT45312.1"/>
    <property type="molecule type" value="Genomic_DNA"/>
</dbReference>
<dbReference type="InterPro" id="IPR005238">
    <property type="entry name" value="ComB-like"/>
</dbReference>
<reference evidence="9" key="1">
    <citation type="journal article" date="2014" name="Int. J. Syst. Evol. Microbiol.">
        <title>Complete genome sequence of Corynebacterium casei LMG S-19264T (=DSM 44701T), isolated from a smear-ripened cheese.</title>
        <authorList>
            <consortium name="US DOE Joint Genome Institute (JGI-PGF)"/>
            <person name="Walter F."/>
            <person name="Albersmeier A."/>
            <person name="Kalinowski J."/>
            <person name="Ruckert C."/>
        </authorList>
    </citation>
    <scope>NUCLEOTIDE SEQUENCE</scope>
    <source>
        <strain evidence="9">JCM 4125</strain>
    </source>
</reference>
<keyword evidence="10" id="KW-1185">Reference proteome</keyword>
<organism evidence="9 10">
    <name type="scientific">Streptomyces phaeofaciens</name>
    <dbReference type="NCBI Taxonomy" id="68254"/>
    <lineage>
        <taxon>Bacteria</taxon>
        <taxon>Bacillati</taxon>
        <taxon>Actinomycetota</taxon>
        <taxon>Actinomycetes</taxon>
        <taxon>Kitasatosporales</taxon>
        <taxon>Streptomycetaceae</taxon>
        <taxon>Streptomyces</taxon>
    </lineage>
</organism>
<evidence type="ECO:0000256" key="8">
    <source>
        <dbReference type="SAM" id="MobiDB-lite"/>
    </source>
</evidence>
<evidence type="ECO:0000256" key="7">
    <source>
        <dbReference type="ARBA" id="ARBA00033711"/>
    </source>
</evidence>
<dbReference type="AlphaFoldDB" id="A0A918H977"/>
<keyword evidence="5" id="KW-0378">Hydrolase</keyword>
<gene>
    <name evidence="9" type="primary">comB</name>
    <name evidence="9" type="ORF">GCM10010226_22570</name>
</gene>
<feature type="region of interest" description="Disordered" evidence="8">
    <location>
        <begin position="226"/>
        <end position="245"/>
    </location>
</feature>
<sequence length="245" mass="25821">MESRFTGVAEPGDGPCAVVVVDVLRAFATAAVAFDRGAERIVLAESLEQARALKARHPDWIALKDGPPAPGFDTVNSPALVRTLDLAGRTLVQKTTNGTAGAAAARDAPLLLCAGFGVAAATARVLLRHRPRRVTYLVTGDGGHAEEDLACARYIASLTSGRAVDPAPYVRRAAGSSAAAELADGVRRGYRGIHPDDVRLSLEPDRFAFAMVANLEDSLVVLRPTPACPPDRLRLRPTPAGPHRP</sequence>
<comment type="cofactor">
    <cofactor evidence="1">
        <name>Mg(2+)</name>
        <dbReference type="ChEBI" id="CHEBI:18420"/>
    </cofactor>
</comment>
<accession>A0A918H977</accession>
<comment type="similarity">
    <text evidence="2">Belongs to the ComB family.</text>
</comment>
<evidence type="ECO:0000256" key="6">
    <source>
        <dbReference type="ARBA" id="ARBA00022842"/>
    </source>
</evidence>
<reference evidence="9" key="2">
    <citation type="submission" date="2020-09" db="EMBL/GenBank/DDBJ databases">
        <authorList>
            <person name="Sun Q."/>
            <person name="Ohkuma M."/>
        </authorList>
    </citation>
    <scope>NUCLEOTIDE SEQUENCE</scope>
    <source>
        <strain evidence="9">JCM 4125</strain>
    </source>
</reference>
<proteinExistence type="inferred from homology"/>
<evidence type="ECO:0000256" key="1">
    <source>
        <dbReference type="ARBA" id="ARBA00001946"/>
    </source>
</evidence>
<dbReference type="Pfam" id="PF04029">
    <property type="entry name" value="2-ph_phosp"/>
    <property type="match status" value="1"/>
</dbReference>
<dbReference type="RefSeq" id="WP_189710355.1">
    <property type="nucleotide sequence ID" value="NZ_BMSA01000004.1"/>
</dbReference>